<comment type="caution">
    <text evidence="1">The sequence shown here is derived from an EMBL/GenBank/DDBJ whole genome shotgun (WGS) entry which is preliminary data.</text>
</comment>
<evidence type="ECO:0000313" key="1">
    <source>
        <dbReference type="EMBL" id="GAA4225994.1"/>
    </source>
</evidence>
<sequence>MNLGELIATLEAADPNLVVPNGFNSPHSYRGYYNELAFEPASNITVAAMLDSARSALGTEYEGYKGGNYTMTEYTDCWLALWGCLGETLGPTLLRLMLAAGTVPGETAALTEGEPLGPEMITVYASIGNSDDKLTQTRWSGLAQRFVNEINQFASRIHGVWYSAPDSRYQNACVCFEITGARAPYLREYLAAACKDFDQDSIAWAVVQGTEFITPDATPVEADLA</sequence>
<reference evidence="2" key="1">
    <citation type="journal article" date="2019" name="Int. J. Syst. Evol. Microbiol.">
        <title>The Global Catalogue of Microorganisms (GCM) 10K type strain sequencing project: providing services to taxonomists for standard genome sequencing and annotation.</title>
        <authorList>
            <consortium name="The Broad Institute Genomics Platform"/>
            <consortium name="The Broad Institute Genome Sequencing Center for Infectious Disease"/>
            <person name="Wu L."/>
            <person name="Ma J."/>
        </authorList>
    </citation>
    <scope>NUCLEOTIDE SEQUENCE [LARGE SCALE GENOMIC DNA]</scope>
    <source>
        <strain evidence="2">JCM 17440</strain>
    </source>
</reference>
<evidence type="ECO:0000313" key="2">
    <source>
        <dbReference type="Proteomes" id="UP001501710"/>
    </source>
</evidence>
<accession>A0ABP8BTQ0</accession>
<protein>
    <submittedName>
        <fullName evidence="1">Uncharacterized protein</fullName>
    </submittedName>
</protein>
<keyword evidence="2" id="KW-1185">Reference proteome</keyword>
<gene>
    <name evidence="1" type="ORF">GCM10022254_09420</name>
</gene>
<dbReference type="RefSeq" id="WP_344890265.1">
    <property type="nucleotide sequence ID" value="NZ_BAABAS010000004.1"/>
</dbReference>
<dbReference type="Proteomes" id="UP001501710">
    <property type="component" value="Unassembled WGS sequence"/>
</dbReference>
<dbReference type="EMBL" id="BAABAS010000004">
    <property type="protein sequence ID" value="GAA4225994.1"/>
    <property type="molecule type" value="Genomic_DNA"/>
</dbReference>
<organism evidence="1 2">
    <name type="scientific">Actinomadura meridiana</name>
    <dbReference type="NCBI Taxonomy" id="559626"/>
    <lineage>
        <taxon>Bacteria</taxon>
        <taxon>Bacillati</taxon>
        <taxon>Actinomycetota</taxon>
        <taxon>Actinomycetes</taxon>
        <taxon>Streptosporangiales</taxon>
        <taxon>Thermomonosporaceae</taxon>
        <taxon>Actinomadura</taxon>
    </lineage>
</organism>
<name>A0ABP8BTQ0_9ACTN</name>
<proteinExistence type="predicted"/>